<comment type="similarity">
    <text evidence="2">Belongs to the NAD(P)-dependent epimerase/dehydratase family. Dihydroflavonol-4-reductase subfamily.</text>
</comment>
<gene>
    <name evidence="4" type="ORF">E4665_10930</name>
</gene>
<dbReference type="AlphaFoldDB" id="A0A4Z0GNR5"/>
<keyword evidence="1" id="KW-0560">Oxidoreductase</keyword>
<dbReference type="Gene3D" id="3.40.50.720">
    <property type="entry name" value="NAD(P)-binding Rossmann-like Domain"/>
    <property type="match status" value="1"/>
</dbReference>
<sequence length="344" mass="38042">MVNQTVLVTGGTGYLASWIVKGLLEKGYDVRITVRNKADVKKYEHLLHIEKATEGHLSVYEADLLKDGSFNEAAQGCDVVFHTASPFFIAGIKDAKKDLIEPAKKGTQNVLNAVNRARTVRRVVLTSSVAAIYSDNCELKGKTAFTEADWNETSSPSHQPYSFSKTVAEKEAWEMCKKQDKWDLVTINPSFLLGPSLTTRKDSTSISTIVDFLSGKYKSGVPDFSTGYVDVRDVAKAEIAAAFTEDASGRYVLSAGEASLAQIAATLEKCFPGQYPLPRRVVPKFLFWLIAPLFGYSRKVVSRNAGYPLRFNNGKSVGELGMSYKNLEKTLTDQKEQLERDKII</sequence>
<evidence type="ECO:0000256" key="2">
    <source>
        <dbReference type="ARBA" id="ARBA00023445"/>
    </source>
</evidence>
<evidence type="ECO:0000313" key="5">
    <source>
        <dbReference type="Proteomes" id="UP000298347"/>
    </source>
</evidence>
<accession>A0A4Z0GNR5</accession>
<dbReference type="PANTHER" id="PTHR10366:SF564">
    <property type="entry name" value="STEROL-4-ALPHA-CARBOXYLATE 3-DEHYDROGENASE, DECARBOXYLATING"/>
    <property type="match status" value="1"/>
</dbReference>
<proteinExistence type="inferred from homology"/>
<feature type="domain" description="NAD-dependent epimerase/dehydratase" evidence="3">
    <location>
        <begin position="6"/>
        <end position="244"/>
    </location>
</feature>
<comment type="caution">
    <text evidence="4">The sequence shown here is derived from an EMBL/GenBank/DDBJ whole genome shotgun (WGS) entry which is preliminary data.</text>
</comment>
<dbReference type="GO" id="GO:0016616">
    <property type="term" value="F:oxidoreductase activity, acting on the CH-OH group of donors, NAD or NADP as acceptor"/>
    <property type="evidence" value="ECO:0007669"/>
    <property type="project" value="TreeGrafter"/>
</dbReference>
<dbReference type="InterPro" id="IPR001509">
    <property type="entry name" value="Epimerase_deHydtase"/>
</dbReference>
<organism evidence="4 5">
    <name type="scientific">Sporolactobacillus shoreae</name>
    <dbReference type="NCBI Taxonomy" id="1465501"/>
    <lineage>
        <taxon>Bacteria</taxon>
        <taxon>Bacillati</taxon>
        <taxon>Bacillota</taxon>
        <taxon>Bacilli</taxon>
        <taxon>Bacillales</taxon>
        <taxon>Sporolactobacillaceae</taxon>
        <taxon>Sporolactobacillus</taxon>
    </lineage>
</organism>
<reference evidence="4 5" key="1">
    <citation type="journal article" date="2015" name="Int. J. Syst. Evol. Microbiol.">
        <title>Sporolactobacillus shoreae sp. nov. and Sporolactobacillus spathodeae sp. nov., two spore-forming lactic acid bacteria isolated from tree barks in Thailand.</title>
        <authorList>
            <person name="Thamacharoensuk T."/>
            <person name="Kitahara M."/>
            <person name="Ohkuma M."/>
            <person name="Thongchul N."/>
            <person name="Tanasupawat S."/>
        </authorList>
    </citation>
    <scope>NUCLEOTIDE SEQUENCE [LARGE SCALE GENOMIC DNA]</scope>
    <source>
        <strain evidence="4 5">BK92</strain>
    </source>
</reference>
<dbReference type="RefSeq" id="WP_135348828.1">
    <property type="nucleotide sequence ID" value="NZ_SRJD01000012.1"/>
</dbReference>
<evidence type="ECO:0000256" key="1">
    <source>
        <dbReference type="ARBA" id="ARBA00023002"/>
    </source>
</evidence>
<dbReference type="InterPro" id="IPR050425">
    <property type="entry name" value="NAD(P)_dehydrat-like"/>
</dbReference>
<dbReference type="SUPFAM" id="SSF51735">
    <property type="entry name" value="NAD(P)-binding Rossmann-fold domains"/>
    <property type="match status" value="1"/>
</dbReference>
<evidence type="ECO:0000259" key="3">
    <source>
        <dbReference type="Pfam" id="PF01370"/>
    </source>
</evidence>
<dbReference type="InterPro" id="IPR036291">
    <property type="entry name" value="NAD(P)-bd_dom_sf"/>
</dbReference>
<dbReference type="OrthoDB" id="9778052at2"/>
<name>A0A4Z0GNR5_9BACL</name>
<dbReference type="CDD" id="cd05227">
    <property type="entry name" value="AR_SDR_e"/>
    <property type="match status" value="1"/>
</dbReference>
<dbReference type="PANTHER" id="PTHR10366">
    <property type="entry name" value="NAD DEPENDENT EPIMERASE/DEHYDRATASE"/>
    <property type="match status" value="1"/>
</dbReference>
<dbReference type="FunFam" id="3.40.50.720:FF:000336">
    <property type="entry name" value="Aldehyde reductase"/>
    <property type="match status" value="1"/>
</dbReference>
<dbReference type="Proteomes" id="UP000298347">
    <property type="component" value="Unassembled WGS sequence"/>
</dbReference>
<evidence type="ECO:0000313" key="4">
    <source>
        <dbReference type="EMBL" id="TGA97618.1"/>
    </source>
</evidence>
<protein>
    <submittedName>
        <fullName evidence="4">Aldehyde reductase</fullName>
    </submittedName>
</protein>
<keyword evidence="5" id="KW-1185">Reference proteome</keyword>
<dbReference type="EMBL" id="SRJD01000012">
    <property type="protein sequence ID" value="TGA97618.1"/>
    <property type="molecule type" value="Genomic_DNA"/>
</dbReference>
<dbReference type="Pfam" id="PF01370">
    <property type="entry name" value="Epimerase"/>
    <property type="match status" value="1"/>
</dbReference>